<name>A0A915IW14_ROMCU</name>
<protein>
    <submittedName>
        <fullName evidence="2">Uncharacterized protein</fullName>
    </submittedName>
</protein>
<sequence>MVNSLVKGGQFMVGYIGVRGSRCYLTIYGRLGLSKHMFCHCDKLVRVELDAIWGIINKEYQTLAIGDVDNDGFNWEFCDYAVS</sequence>
<reference evidence="2" key="1">
    <citation type="submission" date="2022-11" db="UniProtKB">
        <authorList>
            <consortium name="WormBaseParasite"/>
        </authorList>
    </citation>
    <scope>IDENTIFICATION</scope>
</reference>
<evidence type="ECO:0000313" key="1">
    <source>
        <dbReference type="Proteomes" id="UP000887565"/>
    </source>
</evidence>
<dbReference type="Proteomes" id="UP000887565">
    <property type="component" value="Unplaced"/>
</dbReference>
<proteinExistence type="predicted"/>
<dbReference type="WBParaSite" id="nRc.2.0.1.t18390-RA">
    <property type="protein sequence ID" value="nRc.2.0.1.t18390-RA"/>
    <property type="gene ID" value="nRc.2.0.1.g18390"/>
</dbReference>
<organism evidence="1 2">
    <name type="scientific">Romanomermis culicivorax</name>
    <name type="common">Nematode worm</name>
    <dbReference type="NCBI Taxonomy" id="13658"/>
    <lineage>
        <taxon>Eukaryota</taxon>
        <taxon>Metazoa</taxon>
        <taxon>Ecdysozoa</taxon>
        <taxon>Nematoda</taxon>
        <taxon>Enoplea</taxon>
        <taxon>Dorylaimia</taxon>
        <taxon>Mermithida</taxon>
        <taxon>Mermithoidea</taxon>
        <taxon>Mermithidae</taxon>
        <taxon>Romanomermis</taxon>
    </lineage>
</organism>
<evidence type="ECO:0000313" key="2">
    <source>
        <dbReference type="WBParaSite" id="nRc.2.0.1.t18390-RA"/>
    </source>
</evidence>
<keyword evidence="1" id="KW-1185">Reference proteome</keyword>
<accession>A0A915IW14</accession>
<dbReference type="AlphaFoldDB" id="A0A915IW14"/>